<dbReference type="InterPro" id="IPR050611">
    <property type="entry name" value="ABCF"/>
</dbReference>
<feature type="coiled-coil region" evidence="4">
    <location>
        <begin position="203"/>
        <end position="255"/>
    </location>
</feature>
<evidence type="ECO:0000256" key="5">
    <source>
        <dbReference type="SAM" id="MobiDB-lite"/>
    </source>
</evidence>
<dbReference type="PANTHER" id="PTHR19211:SF134">
    <property type="entry name" value="ABC TRANSPORTER DOMAIN-CONTAINING PROTEIN"/>
    <property type="match status" value="1"/>
</dbReference>
<evidence type="ECO:0008006" key="9">
    <source>
        <dbReference type="Google" id="ProtNLM"/>
    </source>
</evidence>
<feature type="domain" description="ABC transporter" evidence="7">
    <location>
        <begin position="584"/>
        <end position="795"/>
    </location>
</feature>
<dbReference type="AlphaFoldDB" id="A0A7S0H4D2"/>
<dbReference type="SUPFAM" id="SSF63748">
    <property type="entry name" value="Tudor/PWWP/MBT"/>
    <property type="match status" value="1"/>
</dbReference>
<keyword evidence="2" id="KW-0547">Nucleotide-binding</keyword>
<evidence type="ECO:0000256" key="4">
    <source>
        <dbReference type="SAM" id="Coils"/>
    </source>
</evidence>
<dbReference type="Gene3D" id="2.30.30.140">
    <property type="match status" value="1"/>
</dbReference>
<dbReference type="SMART" id="SM00382">
    <property type="entry name" value="AAA"/>
    <property type="match status" value="2"/>
</dbReference>
<protein>
    <recommendedName>
        <fullName evidence="9">ATP-dependent transporter ycf16</fullName>
    </recommendedName>
</protein>
<feature type="domain" description="Tudor" evidence="6">
    <location>
        <begin position="113"/>
        <end position="172"/>
    </location>
</feature>
<gene>
    <name evidence="8" type="ORF">LAMO00422_LOCUS23900</name>
</gene>
<accession>A0A7S0H4D2</accession>
<keyword evidence="3" id="KW-0067">ATP-binding</keyword>
<dbReference type="PROSITE" id="PS50893">
    <property type="entry name" value="ABC_TRANSPORTER_2"/>
    <property type="match status" value="2"/>
</dbReference>
<dbReference type="Gene3D" id="3.40.50.300">
    <property type="entry name" value="P-loop containing nucleotide triphosphate hydrolases"/>
    <property type="match status" value="2"/>
</dbReference>
<evidence type="ECO:0000259" key="6">
    <source>
        <dbReference type="PROSITE" id="PS50304"/>
    </source>
</evidence>
<evidence type="ECO:0000259" key="7">
    <source>
        <dbReference type="PROSITE" id="PS50893"/>
    </source>
</evidence>
<dbReference type="InterPro" id="IPR003439">
    <property type="entry name" value="ABC_transporter-like_ATP-bd"/>
</dbReference>
<dbReference type="CDD" id="cd03221">
    <property type="entry name" value="ABCF_EF-3"/>
    <property type="match status" value="2"/>
</dbReference>
<dbReference type="InterPro" id="IPR032781">
    <property type="entry name" value="ABC_tran_Xtn"/>
</dbReference>
<dbReference type="EMBL" id="HBEM01034936">
    <property type="protein sequence ID" value="CAD8464933.1"/>
    <property type="molecule type" value="Transcribed_RNA"/>
</dbReference>
<dbReference type="GO" id="GO:0005524">
    <property type="term" value="F:ATP binding"/>
    <property type="evidence" value="ECO:0007669"/>
    <property type="project" value="UniProtKB-KW"/>
</dbReference>
<dbReference type="InterPro" id="IPR017871">
    <property type="entry name" value="ABC_transporter-like_CS"/>
</dbReference>
<dbReference type="PROSITE" id="PS50304">
    <property type="entry name" value="TUDOR"/>
    <property type="match status" value="1"/>
</dbReference>
<dbReference type="PANTHER" id="PTHR19211">
    <property type="entry name" value="ATP-BINDING TRANSPORT PROTEIN-RELATED"/>
    <property type="match status" value="1"/>
</dbReference>
<feature type="region of interest" description="Disordered" evidence="5">
    <location>
        <begin position="356"/>
        <end position="378"/>
    </location>
</feature>
<dbReference type="InterPro" id="IPR027417">
    <property type="entry name" value="P-loop_NTPase"/>
</dbReference>
<feature type="domain" description="ABC transporter" evidence="7">
    <location>
        <begin position="259"/>
        <end position="517"/>
    </location>
</feature>
<evidence type="ECO:0000256" key="3">
    <source>
        <dbReference type="ARBA" id="ARBA00022840"/>
    </source>
</evidence>
<dbReference type="FunFam" id="3.40.50.300:FF:000011">
    <property type="entry name" value="Putative ABC transporter ATP-binding component"/>
    <property type="match status" value="1"/>
</dbReference>
<dbReference type="FunFam" id="3.40.50.300:FF:001197">
    <property type="entry name" value="Putative ATP-binding cassette family ATPase"/>
    <property type="match status" value="1"/>
</dbReference>
<dbReference type="InterPro" id="IPR003593">
    <property type="entry name" value="AAA+_ATPase"/>
</dbReference>
<dbReference type="Pfam" id="PF12848">
    <property type="entry name" value="ABC_tran_Xtn"/>
    <property type="match status" value="1"/>
</dbReference>
<sequence>MAAVRGVELKALEALEALQLPEFDGPVLRYISGALVRCLEAKTKLNSKNINVAIGELLYSFGVVDSPEEALTVCGKVAEGLGGEGLEVKGGDKKEGKTKGDKWVIVDAKSKGVLQVGMGCLAKYFADQKWYSASVEALMSSGDVLVTFSEYGNQEKVPFNWIKLPASEVRNIGTTTLLLAPVKIKQVEEETKESNMADDGSNRALSKREIRALRQRKKALEAKRRKREAIMKAEREKKEEAMRTYLESVRSAKKKGREVHVHNFSMFTPDGSAQLLEGAELKLSPGRRMGLVGRNGIGKTTLLRHIANYEVPGFPTYLRVVHVQQECRGDMRSVLETIIAADVERTMLLNEEKRYTAETKEDKKKEIDNKDKKDDDQGDRLAEIYERLQEIEAYSAETRAANILSGLGFSPERQQVPTKSLSGGWRMRVSLACALFVGPDILLLDEPTNHLDFPAVLWLQNYLLDYKKTLLVVSHDRHFLNVVTTDIIHLYNKTLNYYKGNYTTFERVRAEQRLAQQRAYEASEAKRKHMQEFIDKFRFNAKRASLVQSRIKALARMEKLAEVEDEASLRFDLPQVLKIEGNMLALDNVDFGYDKRKGLILRDVSVCLHAESRVGVLGANGAGKTTLIKLLMGSLEPFRGRAIRNRTVRVACFNQHHMDQLDLEATPVDFLKTKFPKATTDTLRSHLSRYGISSSLHDQLIGNFSGGQQSRVAFALVTFPQPHVMVMDEPTNHLDIETIDALVRAIKNWNGAVLFVSHDQYFLEQVGKDFWGVSEGKVRQFRTFKEAKRFSYATAR</sequence>
<evidence type="ECO:0000313" key="8">
    <source>
        <dbReference type="EMBL" id="CAD8464933.1"/>
    </source>
</evidence>
<dbReference type="InterPro" id="IPR002999">
    <property type="entry name" value="Tudor"/>
</dbReference>
<evidence type="ECO:0000256" key="2">
    <source>
        <dbReference type="ARBA" id="ARBA00022741"/>
    </source>
</evidence>
<organism evidence="8">
    <name type="scientific">Amorphochlora amoebiformis</name>
    <dbReference type="NCBI Taxonomy" id="1561963"/>
    <lineage>
        <taxon>Eukaryota</taxon>
        <taxon>Sar</taxon>
        <taxon>Rhizaria</taxon>
        <taxon>Cercozoa</taxon>
        <taxon>Chlorarachniophyceae</taxon>
        <taxon>Amorphochlora</taxon>
    </lineage>
</organism>
<dbReference type="FunFam" id="3.40.50.300:FF:001092">
    <property type="entry name" value="ATP-binding cassette sub-family F member 2"/>
    <property type="match status" value="1"/>
</dbReference>
<proteinExistence type="predicted"/>
<dbReference type="Pfam" id="PF00005">
    <property type="entry name" value="ABC_tran"/>
    <property type="match status" value="2"/>
</dbReference>
<dbReference type="GO" id="GO:0016887">
    <property type="term" value="F:ATP hydrolysis activity"/>
    <property type="evidence" value="ECO:0007669"/>
    <property type="project" value="InterPro"/>
</dbReference>
<reference evidence="8" key="1">
    <citation type="submission" date="2021-01" db="EMBL/GenBank/DDBJ databases">
        <authorList>
            <person name="Corre E."/>
            <person name="Pelletier E."/>
            <person name="Niang G."/>
            <person name="Scheremetjew M."/>
            <person name="Finn R."/>
            <person name="Kale V."/>
            <person name="Holt S."/>
            <person name="Cochrane G."/>
            <person name="Meng A."/>
            <person name="Brown T."/>
            <person name="Cohen L."/>
        </authorList>
    </citation>
    <scope>NUCLEOTIDE SEQUENCE</scope>
    <source>
        <strain evidence="8">CCMP2058</strain>
    </source>
</reference>
<name>A0A7S0H4D2_9EUKA</name>
<evidence type="ECO:0000256" key="1">
    <source>
        <dbReference type="ARBA" id="ARBA00022737"/>
    </source>
</evidence>
<dbReference type="SUPFAM" id="SSF52540">
    <property type="entry name" value="P-loop containing nucleoside triphosphate hydrolases"/>
    <property type="match status" value="2"/>
</dbReference>
<keyword evidence="4" id="KW-0175">Coiled coil</keyword>
<dbReference type="PROSITE" id="PS00211">
    <property type="entry name" value="ABC_TRANSPORTER_1"/>
    <property type="match status" value="2"/>
</dbReference>
<keyword evidence="1" id="KW-0677">Repeat</keyword>